<sequence>MSGTALPASERLESGVHALWSRPAAERDGTDLVLVFHGYGSNERRAGARLFPMLPERCTGLALRGGLEIDAGATEGLPDDPGAWGWFLLDLSLKGEFSQVLAAVHRVYDVLADEAVTRHRFRSVSVLGFSQGMAMATTAIRVRPEAFACGVGLAGFVLQDALLSTLDSPPEGPGPRPFFWGRDPADPVIHDGAIAYTDHWVHEHTRLTARTYPGILHSVSPEMGRDVKIFLEHVLAS</sequence>
<reference evidence="4 5" key="1">
    <citation type="submission" date="2017-02" db="EMBL/GenBank/DDBJ databases">
        <authorList>
            <person name="Peterson S.W."/>
        </authorList>
    </citation>
    <scope>NUCLEOTIDE SEQUENCE [LARGE SCALE GENOMIC DNA]</scope>
    <source>
        <strain evidence="4 5">2B3F</strain>
    </source>
</reference>
<gene>
    <name evidence="4" type="ORF">FM125_04080</name>
</gene>
<evidence type="ECO:0000256" key="2">
    <source>
        <dbReference type="ARBA" id="ARBA00022801"/>
    </source>
</evidence>
<dbReference type="Gene3D" id="3.40.50.1820">
    <property type="entry name" value="alpha/beta hydrolase"/>
    <property type="match status" value="1"/>
</dbReference>
<proteinExistence type="inferred from homology"/>
<dbReference type="InterPro" id="IPR050565">
    <property type="entry name" value="LYPA1-2/EST-like"/>
</dbReference>
<protein>
    <submittedName>
        <fullName evidence="4">Phospholipase/Carboxylesterase</fullName>
    </submittedName>
</protein>
<organism evidence="4 5">
    <name type="scientific">Micrococcus lylae</name>
    <dbReference type="NCBI Taxonomy" id="1273"/>
    <lineage>
        <taxon>Bacteria</taxon>
        <taxon>Bacillati</taxon>
        <taxon>Actinomycetota</taxon>
        <taxon>Actinomycetes</taxon>
        <taxon>Micrococcales</taxon>
        <taxon>Micrococcaceae</taxon>
        <taxon>Micrococcus</taxon>
    </lineage>
</organism>
<dbReference type="Proteomes" id="UP000196230">
    <property type="component" value="Unassembled WGS sequence"/>
</dbReference>
<dbReference type="GO" id="GO:0052689">
    <property type="term" value="F:carboxylic ester hydrolase activity"/>
    <property type="evidence" value="ECO:0007669"/>
    <property type="project" value="TreeGrafter"/>
</dbReference>
<dbReference type="PANTHER" id="PTHR10655:SF17">
    <property type="entry name" value="LYSOPHOSPHOLIPASE-LIKE PROTEIN 1"/>
    <property type="match status" value="1"/>
</dbReference>
<dbReference type="PANTHER" id="PTHR10655">
    <property type="entry name" value="LYSOPHOSPHOLIPASE-RELATED"/>
    <property type="match status" value="1"/>
</dbReference>
<dbReference type="SUPFAM" id="SSF53474">
    <property type="entry name" value="alpha/beta-Hydrolases"/>
    <property type="match status" value="1"/>
</dbReference>
<name>A0A1R4ISU5_9MICC</name>
<evidence type="ECO:0000313" key="5">
    <source>
        <dbReference type="Proteomes" id="UP000196230"/>
    </source>
</evidence>
<dbReference type="GO" id="GO:0008474">
    <property type="term" value="F:palmitoyl-(protein) hydrolase activity"/>
    <property type="evidence" value="ECO:0007669"/>
    <property type="project" value="TreeGrafter"/>
</dbReference>
<keyword evidence="2" id="KW-0378">Hydrolase</keyword>
<evidence type="ECO:0000259" key="3">
    <source>
        <dbReference type="Pfam" id="PF02230"/>
    </source>
</evidence>
<accession>A0A1R4ISU5</accession>
<comment type="similarity">
    <text evidence="1">Belongs to the AB hydrolase superfamily. AB hydrolase 2 family.</text>
</comment>
<evidence type="ECO:0000313" key="4">
    <source>
        <dbReference type="EMBL" id="SJN22383.1"/>
    </source>
</evidence>
<dbReference type="EMBL" id="FUKP01000024">
    <property type="protein sequence ID" value="SJN22383.1"/>
    <property type="molecule type" value="Genomic_DNA"/>
</dbReference>
<dbReference type="InterPro" id="IPR003140">
    <property type="entry name" value="PLipase/COase/thioEstase"/>
</dbReference>
<dbReference type="InterPro" id="IPR029058">
    <property type="entry name" value="AB_hydrolase_fold"/>
</dbReference>
<dbReference type="RefSeq" id="WP_087133723.1">
    <property type="nucleotide sequence ID" value="NZ_FUKP01000024.1"/>
</dbReference>
<dbReference type="AlphaFoldDB" id="A0A1R4ISU5"/>
<dbReference type="Pfam" id="PF02230">
    <property type="entry name" value="Abhydrolase_2"/>
    <property type="match status" value="1"/>
</dbReference>
<dbReference type="GO" id="GO:0005737">
    <property type="term" value="C:cytoplasm"/>
    <property type="evidence" value="ECO:0007669"/>
    <property type="project" value="TreeGrafter"/>
</dbReference>
<feature type="domain" description="Phospholipase/carboxylesterase/thioesterase" evidence="3">
    <location>
        <begin position="28"/>
        <end position="233"/>
    </location>
</feature>
<evidence type="ECO:0000256" key="1">
    <source>
        <dbReference type="ARBA" id="ARBA00006499"/>
    </source>
</evidence>